<dbReference type="HOGENOM" id="CLU_035309_1_0_5"/>
<dbReference type="AlphaFoldDB" id="C6B2Y4"/>
<dbReference type="Gene3D" id="1.20.1250.20">
    <property type="entry name" value="MFS general substrate transporter like domains"/>
    <property type="match status" value="2"/>
</dbReference>
<dbReference type="Pfam" id="PF07690">
    <property type="entry name" value="MFS_1"/>
    <property type="match status" value="1"/>
</dbReference>
<organism evidence="6 7">
    <name type="scientific">Rhizobium leguminosarum bv. trifolii (strain WSM1325)</name>
    <dbReference type="NCBI Taxonomy" id="395491"/>
    <lineage>
        <taxon>Bacteria</taxon>
        <taxon>Pseudomonadati</taxon>
        <taxon>Pseudomonadota</taxon>
        <taxon>Alphaproteobacteria</taxon>
        <taxon>Hyphomicrobiales</taxon>
        <taxon>Rhizobiaceae</taxon>
        <taxon>Rhizobium/Agrobacterium group</taxon>
        <taxon>Rhizobium</taxon>
    </lineage>
</organism>
<feature type="transmembrane region" description="Helical" evidence="5">
    <location>
        <begin position="360"/>
        <end position="381"/>
    </location>
</feature>
<accession>C6B2Y4</accession>
<feature type="transmembrane region" description="Helical" evidence="5">
    <location>
        <begin position="129"/>
        <end position="148"/>
    </location>
</feature>
<feature type="transmembrane region" description="Helical" evidence="5">
    <location>
        <begin position="103"/>
        <end position="123"/>
    </location>
</feature>
<dbReference type="InterPro" id="IPR051788">
    <property type="entry name" value="MFS_Transporter"/>
</dbReference>
<feature type="transmembrane region" description="Helical" evidence="5">
    <location>
        <begin position="329"/>
        <end position="348"/>
    </location>
</feature>
<feature type="transmembrane region" description="Helical" evidence="5">
    <location>
        <begin position="199"/>
        <end position="220"/>
    </location>
</feature>
<feature type="transmembrane region" description="Helical" evidence="5">
    <location>
        <begin position="76"/>
        <end position="96"/>
    </location>
</feature>
<keyword evidence="2 5" id="KW-0812">Transmembrane</keyword>
<feature type="transmembrane region" description="Helical" evidence="5">
    <location>
        <begin position="169"/>
        <end position="187"/>
    </location>
</feature>
<dbReference type="PANTHER" id="PTHR23514:SF13">
    <property type="entry name" value="INNER MEMBRANE PROTEIN YBJJ"/>
    <property type="match status" value="1"/>
</dbReference>
<protein>
    <submittedName>
        <fullName evidence="6">Major facilitator superfamily MFS_1</fullName>
    </submittedName>
</protein>
<comment type="subcellular location">
    <subcellularLocation>
        <location evidence="1">Membrane</location>
        <topology evidence="1">Multi-pass membrane protein</topology>
    </subcellularLocation>
</comment>
<dbReference type="GO" id="GO:0022857">
    <property type="term" value="F:transmembrane transporter activity"/>
    <property type="evidence" value="ECO:0007669"/>
    <property type="project" value="InterPro"/>
</dbReference>
<sequence length="430" mass="45247">MSAAVVDNPEIAGFSASRHFVGMSGYAADIPPQSEQSAEMKPHHRIFFIQFAVALSLGAFVSRLPDLQLKFSLTEGELGLLLAVMSSGVLCGLTFSVRLIERLGARTTAFVTVFGAALFFALIPWMPSALLAVPLFFIAGIFTGAFEINANIETDRREALLGYRIMSRAHGMWSLGFCITALVAAGMRQAAVSIELHSFIVLVTVLIAGSIVFSGIENATRRQDAHPGDTPIIAFPTIGLLPLCLVAAAPLLAEGASVDWSAIYMRDVFAVEPFVGGLSVTIFSSFIAIGRLGMDPVIDRFTPRPVAITLLGISTIGVVMVATATHPAIALAGFGLTGIGCSSVYPLAISAAARRTDRPAPVNVAALGQTTFLVFFAGPPLLGFVAEHFGIRFSYWAVVPVLAAALLVTRALAADPAPVTGQPEPAQPHG</sequence>
<evidence type="ECO:0000256" key="3">
    <source>
        <dbReference type="ARBA" id="ARBA00022989"/>
    </source>
</evidence>
<dbReference type="KEGG" id="rlg:Rleg_2563"/>
<dbReference type="Proteomes" id="UP000002256">
    <property type="component" value="Chromosome"/>
</dbReference>
<dbReference type="InterPro" id="IPR011701">
    <property type="entry name" value="MFS"/>
</dbReference>
<name>C6B2Y4_RHILS</name>
<evidence type="ECO:0000256" key="2">
    <source>
        <dbReference type="ARBA" id="ARBA00022692"/>
    </source>
</evidence>
<feature type="transmembrane region" description="Helical" evidence="5">
    <location>
        <begin position="306"/>
        <end position="323"/>
    </location>
</feature>
<dbReference type="EMBL" id="CP001622">
    <property type="protein sequence ID" value="ACS56832.1"/>
    <property type="molecule type" value="Genomic_DNA"/>
</dbReference>
<dbReference type="InterPro" id="IPR036259">
    <property type="entry name" value="MFS_trans_sf"/>
</dbReference>
<evidence type="ECO:0000313" key="7">
    <source>
        <dbReference type="Proteomes" id="UP000002256"/>
    </source>
</evidence>
<gene>
    <name evidence="6" type="ordered locus">Rleg_2563</name>
</gene>
<evidence type="ECO:0000256" key="5">
    <source>
        <dbReference type="SAM" id="Phobius"/>
    </source>
</evidence>
<dbReference type="PANTHER" id="PTHR23514">
    <property type="entry name" value="BYPASS OF STOP CODON PROTEIN 6"/>
    <property type="match status" value="1"/>
</dbReference>
<evidence type="ECO:0000256" key="4">
    <source>
        <dbReference type="ARBA" id="ARBA00023136"/>
    </source>
</evidence>
<feature type="transmembrane region" description="Helical" evidence="5">
    <location>
        <begin position="393"/>
        <end position="413"/>
    </location>
</feature>
<proteinExistence type="predicted"/>
<feature type="transmembrane region" description="Helical" evidence="5">
    <location>
        <begin position="273"/>
        <end position="294"/>
    </location>
</feature>
<evidence type="ECO:0000256" key="1">
    <source>
        <dbReference type="ARBA" id="ARBA00004141"/>
    </source>
</evidence>
<keyword evidence="3 5" id="KW-1133">Transmembrane helix</keyword>
<evidence type="ECO:0000313" key="6">
    <source>
        <dbReference type="EMBL" id="ACS56832.1"/>
    </source>
</evidence>
<dbReference type="SUPFAM" id="SSF103473">
    <property type="entry name" value="MFS general substrate transporter"/>
    <property type="match status" value="1"/>
</dbReference>
<keyword evidence="4 5" id="KW-0472">Membrane</keyword>
<dbReference type="GO" id="GO:0016020">
    <property type="term" value="C:membrane"/>
    <property type="evidence" value="ECO:0007669"/>
    <property type="project" value="UniProtKB-SubCell"/>
</dbReference>
<feature type="transmembrane region" description="Helical" evidence="5">
    <location>
        <begin position="232"/>
        <end position="253"/>
    </location>
</feature>
<reference evidence="6 7" key="1">
    <citation type="journal article" date="2010" name="Stand. Genomic Sci.">
        <title>Complete genome sequence of Rhizobium leguminosarum bv. trifolii strain WSM1325, an effective microsymbiont of annual Mediterranean clovers.</title>
        <authorList>
            <person name="Reeve W."/>
            <person name="O'Hara G."/>
            <person name="Chain P."/>
            <person name="Ardley J."/>
            <person name="Brau L."/>
            <person name="Nandesena K."/>
            <person name="Tiwari R."/>
            <person name="Copeland A."/>
            <person name="Nolan M."/>
            <person name="Han C."/>
            <person name="Brettin T."/>
            <person name="Land M."/>
            <person name="Ovchinikova G."/>
            <person name="Ivanova N."/>
            <person name="Mavromatis K."/>
            <person name="Markowitz V."/>
            <person name="Kyrpides N."/>
            <person name="Melino V."/>
            <person name="Denton M."/>
            <person name="Yates R."/>
            <person name="Howieson J."/>
        </authorList>
    </citation>
    <scope>NUCLEOTIDE SEQUENCE [LARGE SCALE GENOMIC DNA]</scope>
    <source>
        <strain evidence="6 7">WSM1325</strain>
    </source>
</reference>
<feature type="transmembrane region" description="Helical" evidence="5">
    <location>
        <begin position="46"/>
        <end position="64"/>
    </location>
</feature>
<dbReference type="CDD" id="cd17393">
    <property type="entry name" value="MFS_MosC_like"/>
    <property type="match status" value="1"/>
</dbReference>